<keyword evidence="3" id="KW-1185">Reference proteome</keyword>
<evidence type="ECO:0000313" key="3">
    <source>
        <dbReference type="Proteomes" id="UP001432166"/>
    </source>
</evidence>
<evidence type="ECO:0008006" key="4">
    <source>
        <dbReference type="Google" id="ProtNLM"/>
    </source>
</evidence>
<protein>
    <recommendedName>
        <fullName evidence="4">ANTAR domain-containing protein</fullName>
    </recommendedName>
</protein>
<feature type="region of interest" description="Disordered" evidence="1">
    <location>
        <begin position="88"/>
        <end position="127"/>
    </location>
</feature>
<sequence length="127" mass="13259">MSGGGHGPPSARLLPWVGDEGKPCYVVGEGTGRVSRLADGVESIQLGMAGDLLEHAAALLEERGASAGELRYLANRLTESLTDVKRVAESRGARLARTDPARDPDPDGGSSGLPAREASKRAQKNLK</sequence>
<gene>
    <name evidence="2" type="ORF">OG288_27140</name>
</gene>
<organism evidence="2 3">
    <name type="scientific">Streptomyces tauricus</name>
    <dbReference type="NCBI Taxonomy" id="68274"/>
    <lineage>
        <taxon>Bacteria</taxon>
        <taxon>Bacillati</taxon>
        <taxon>Actinomycetota</taxon>
        <taxon>Actinomycetes</taxon>
        <taxon>Kitasatosporales</taxon>
        <taxon>Streptomycetaceae</taxon>
        <taxon>Streptomyces</taxon>
        <taxon>Streptomyces aurantiacus group</taxon>
    </lineage>
</organism>
<evidence type="ECO:0000313" key="2">
    <source>
        <dbReference type="EMBL" id="WTP51650.1"/>
    </source>
</evidence>
<dbReference type="Proteomes" id="UP001432166">
    <property type="component" value="Chromosome"/>
</dbReference>
<accession>A0ABZ1JJG4</accession>
<evidence type="ECO:0000256" key="1">
    <source>
        <dbReference type="SAM" id="MobiDB-lite"/>
    </source>
</evidence>
<dbReference type="EMBL" id="CP108133">
    <property type="protein sequence ID" value="WTP51650.1"/>
    <property type="molecule type" value="Genomic_DNA"/>
</dbReference>
<reference evidence="2" key="1">
    <citation type="submission" date="2022-10" db="EMBL/GenBank/DDBJ databases">
        <title>The complete genomes of actinobacterial strains from the NBC collection.</title>
        <authorList>
            <person name="Joergensen T.S."/>
            <person name="Alvarez Arevalo M."/>
            <person name="Sterndorff E.B."/>
            <person name="Faurdal D."/>
            <person name="Vuksanovic O."/>
            <person name="Mourched A.-S."/>
            <person name="Charusanti P."/>
            <person name="Shaw S."/>
            <person name="Blin K."/>
            <person name="Weber T."/>
        </authorList>
    </citation>
    <scope>NUCLEOTIDE SEQUENCE</scope>
    <source>
        <strain evidence="2">NBC_00189</strain>
    </source>
</reference>
<proteinExistence type="predicted"/>
<name>A0ABZ1JJG4_9ACTN</name>
<dbReference type="RefSeq" id="WP_246570680.1">
    <property type="nucleotide sequence ID" value="NZ_BMVY01000020.1"/>
</dbReference>
<feature type="compositionally biased region" description="Basic and acidic residues" evidence="1">
    <location>
        <begin position="88"/>
        <end position="105"/>
    </location>
</feature>